<evidence type="ECO:0000256" key="4">
    <source>
        <dbReference type="ARBA" id="ARBA00012649"/>
    </source>
</evidence>
<protein>
    <recommendedName>
        <fullName evidence="10">GDP-Man:Man(1)GlcNAc(2)-PP-Dol alpha-1,3-mannosyltransferase</fullName>
        <ecNumber evidence="4">2.4.1.132</ecNumber>
        <ecNumber evidence="3">2.4.1.257</ecNumber>
    </recommendedName>
    <alternativeName>
        <fullName evidence="12">GDP-Man:Man(1)GlcNAc(2)-PP-dolichol mannosyltransferase</fullName>
    </alternativeName>
    <alternativeName>
        <fullName evidence="11">GDP-Man:Man(2)GlcNAc(2)-PP-Dol alpha-1,6-mannosyltransferase</fullName>
    </alternativeName>
</protein>
<reference evidence="17" key="2">
    <citation type="journal article" date="2008" name="Environ. Microbiol.">
        <title>Discovery and characterization of a new bacterial candidate division by an anaerobic sludge digester metagenomic approach.</title>
        <authorList>
            <person name="Guermazi S."/>
            <person name="Daegelen P."/>
            <person name="Dauga C."/>
            <person name="Riviere D."/>
            <person name="Boucher T."/>
            <person name="Godon J.J."/>
            <person name="Gyapay G."/>
            <person name="Sghir A."/>
            <person name="Pelletier E."/>
            <person name="Weissenbach J."/>
            <person name="Le Paslier D."/>
        </authorList>
    </citation>
    <scope>NUCLEOTIDE SEQUENCE</scope>
</reference>
<dbReference type="PANTHER" id="PTHR45918">
    <property type="entry name" value="ALPHA-1,3/1,6-MANNOSYLTRANSFERASE ALG2"/>
    <property type="match status" value="1"/>
</dbReference>
<comment type="catalytic activity">
    <reaction evidence="14">
        <text>an alpha-D-Man-(1-&gt;3)-beta-D-Man-(1-&gt;4)-beta-D-GlcNAc-(1-&gt;4)-alpha-D-GlcNAc-diphospho-di-trans,poly-cis-dolichol + GDP-alpha-D-mannose = an alpha-D-Man-(1-&gt;3)-[alpha-D-Man-(1-&gt;6)]-beta-D-Man-(1-&gt;4)-beta-D-GlcNAc-(1-&gt;4)-alpha-D-GlcNAc-diphospho-di-trans,poly-cis-dolichol + GDP + H(+)</text>
        <dbReference type="Rhea" id="RHEA:29519"/>
        <dbReference type="Rhea" id="RHEA-COMP:19513"/>
        <dbReference type="Rhea" id="RHEA-COMP:19515"/>
        <dbReference type="ChEBI" id="CHEBI:15378"/>
        <dbReference type="ChEBI" id="CHEBI:57527"/>
        <dbReference type="ChEBI" id="CHEBI:58189"/>
        <dbReference type="ChEBI" id="CHEBI:132510"/>
        <dbReference type="ChEBI" id="CHEBI:132511"/>
        <dbReference type="EC" id="2.4.1.257"/>
    </reaction>
    <physiologicalReaction direction="left-to-right" evidence="14">
        <dbReference type="Rhea" id="RHEA:29520"/>
    </physiologicalReaction>
</comment>
<evidence type="ECO:0000313" key="17">
    <source>
        <dbReference type="EMBL" id="CAO79511.1"/>
    </source>
</evidence>
<dbReference type="EC" id="2.4.1.132" evidence="4"/>
<keyword evidence="8" id="KW-1133">Transmembrane helix</keyword>
<dbReference type="SUPFAM" id="SSF53756">
    <property type="entry name" value="UDP-Glycosyltransferase/glycogen phosphorylase"/>
    <property type="match status" value="1"/>
</dbReference>
<dbReference type="Pfam" id="PF00534">
    <property type="entry name" value="Glycos_transf_1"/>
    <property type="match status" value="1"/>
</dbReference>
<dbReference type="InterPro" id="IPR001296">
    <property type="entry name" value="Glyco_trans_1"/>
</dbReference>
<evidence type="ECO:0000259" key="15">
    <source>
        <dbReference type="Pfam" id="PF00534"/>
    </source>
</evidence>
<evidence type="ECO:0000256" key="7">
    <source>
        <dbReference type="ARBA" id="ARBA00022824"/>
    </source>
</evidence>
<evidence type="ECO:0000256" key="11">
    <source>
        <dbReference type="ARBA" id="ARBA00032333"/>
    </source>
</evidence>
<dbReference type="InterPro" id="IPR028098">
    <property type="entry name" value="Glyco_trans_4-like_N"/>
</dbReference>
<evidence type="ECO:0000256" key="9">
    <source>
        <dbReference type="ARBA" id="ARBA00023136"/>
    </source>
</evidence>
<evidence type="ECO:0000256" key="14">
    <source>
        <dbReference type="ARBA" id="ARBA00045104"/>
    </source>
</evidence>
<comment type="catalytic activity">
    <reaction evidence="13">
        <text>a beta-D-Man-(1-&gt;4)-beta-D-GlcNAc-(1-&gt;4)-alpha-D-GlcNAc-diphospho-di-trans,poly-cis-dolichol + GDP-alpha-D-mannose = an alpha-D-Man-(1-&gt;3)-beta-D-Man-(1-&gt;4)-beta-D-GlcNAc-(1-&gt;4)-alpha-D-GlcNAc-diphospho-di-trans,poly-cis-dolichol + GDP + H(+)</text>
        <dbReference type="Rhea" id="RHEA:29515"/>
        <dbReference type="Rhea" id="RHEA-COMP:19511"/>
        <dbReference type="Rhea" id="RHEA-COMP:19513"/>
        <dbReference type="ChEBI" id="CHEBI:15378"/>
        <dbReference type="ChEBI" id="CHEBI:57527"/>
        <dbReference type="ChEBI" id="CHEBI:58189"/>
        <dbReference type="ChEBI" id="CHEBI:58472"/>
        <dbReference type="ChEBI" id="CHEBI:132510"/>
        <dbReference type="EC" id="2.4.1.132"/>
    </reaction>
    <physiologicalReaction direction="left-to-right" evidence="13">
        <dbReference type="Rhea" id="RHEA:29516"/>
    </physiologicalReaction>
</comment>
<comment type="subcellular location">
    <subcellularLocation>
        <location evidence="1">Endoplasmic reticulum membrane</location>
    </subcellularLocation>
</comment>
<evidence type="ECO:0000256" key="1">
    <source>
        <dbReference type="ARBA" id="ARBA00004586"/>
    </source>
</evidence>
<evidence type="ECO:0000256" key="8">
    <source>
        <dbReference type="ARBA" id="ARBA00022989"/>
    </source>
</evidence>
<accession>B0KVC6</accession>
<keyword evidence="5 17" id="KW-0808">Transferase</keyword>
<evidence type="ECO:0000259" key="16">
    <source>
        <dbReference type="Pfam" id="PF13439"/>
    </source>
</evidence>
<proteinExistence type="predicted"/>
<gene>
    <name evidence="17" type="ORF">WWE3-TFM_21</name>
</gene>
<dbReference type="CAZy" id="GT4">
    <property type="family name" value="Glycosyltransferase Family 4"/>
</dbReference>
<keyword evidence="6" id="KW-0812">Transmembrane</keyword>
<dbReference type="EC" id="2.4.1.257" evidence="3"/>
<evidence type="ECO:0000256" key="12">
    <source>
        <dbReference type="ARBA" id="ARBA00032874"/>
    </source>
</evidence>
<dbReference type="Gene3D" id="3.40.50.2000">
    <property type="entry name" value="Glycogen Phosphorylase B"/>
    <property type="match status" value="2"/>
</dbReference>
<comment type="pathway">
    <text evidence="2">Protein modification; protein glycosylation.</text>
</comment>
<feature type="domain" description="Glycosyl transferase family 1" evidence="15">
    <location>
        <begin position="191"/>
        <end position="331"/>
    </location>
</feature>
<dbReference type="InterPro" id="IPR027054">
    <property type="entry name" value="ALG2"/>
</dbReference>
<evidence type="ECO:0000256" key="3">
    <source>
        <dbReference type="ARBA" id="ARBA00011969"/>
    </source>
</evidence>
<evidence type="ECO:0000256" key="2">
    <source>
        <dbReference type="ARBA" id="ARBA00004922"/>
    </source>
</evidence>
<evidence type="ECO:0000256" key="5">
    <source>
        <dbReference type="ARBA" id="ARBA00022679"/>
    </source>
</evidence>
<reference evidence="17" key="1">
    <citation type="submission" date="2007-07" db="EMBL/GenBank/DDBJ databases">
        <authorList>
            <person name="Genoscope"/>
        </authorList>
    </citation>
    <scope>NUCLEOTIDE SEQUENCE</scope>
</reference>
<dbReference type="AlphaFoldDB" id="B0KVC6"/>
<evidence type="ECO:0000256" key="13">
    <source>
        <dbReference type="ARBA" id="ARBA00045103"/>
    </source>
</evidence>
<dbReference type="Pfam" id="PF13439">
    <property type="entry name" value="Glyco_transf_4"/>
    <property type="match status" value="1"/>
</dbReference>
<dbReference type="GO" id="GO:0102704">
    <property type="term" value="F:GDP-Man:Man(2)GlcNAc(2)-PP-Dol alpha-1,6-mannosyltransferase activity"/>
    <property type="evidence" value="ECO:0007669"/>
    <property type="project" value="UniProtKB-EC"/>
</dbReference>
<evidence type="ECO:0000256" key="6">
    <source>
        <dbReference type="ARBA" id="ARBA00022692"/>
    </source>
</evidence>
<sequence length="374" mass="43526">MEEPKIALAHEFLTQYGGAERTIEAIAEIFTEAPIYTAKYDRRKMPDSINNRKIIYPKGLGNKASEKLFFLLRMPTIFEEFDFRDYDIVISSGTTWNKGILTKPDQMHITYLHTPPRFLYKYSQEGTKWQKPPFKPFYSYIVNFLRLWDYVAAQRPDYIVTNSETTRKRIKKFYGRDAKIIYPPVEVNFKSEDGLKKAEAPYFLAIGRLSKYKNFDLLIKTFNKIKYPLVIAGTGIEEKRLKSIAGSNIIFKKVSDEEKNKLLDGCLGLINPVVDEDFGIVPVEAMAHGKPVLAHKSGGHLETIIEGETGLFFEKDNIDSLSEKLLDFEQMIKNNKFDHEKIKSHAQKYSKERFKKEFENFVREKWEEHKKSNA</sequence>
<keyword evidence="7" id="KW-0256">Endoplasmic reticulum</keyword>
<dbReference type="GO" id="GO:0004378">
    <property type="term" value="F:GDP-Man:Man(1)GlcNAc(2)-PP-Dol alpha-1,3-mannosyltransferase activity"/>
    <property type="evidence" value="ECO:0007669"/>
    <property type="project" value="UniProtKB-EC"/>
</dbReference>
<keyword evidence="9" id="KW-0472">Membrane</keyword>
<organism evidence="17">
    <name type="scientific">uncultured candidate division WWE3 bacterium EJ0ADIGA11YD11</name>
    <dbReference type="NCBI Taxonomy" id="500145"/>
    <lineage>
        <taxon>Bacteria</taxon>
        <taxon>Katanobacteria</taxon>
        <taxon>environmental samples</taxon>
    </lineage>
</organism>
<evidence type="ECO:0000256" key="10">
    <source>
        <dbReference type="ARBA" id="ARBA00032047"/>
    </source>
</evidence>
<name>B0KVC6_UNCKA</name>
<dbReference type="EMBL" id="CU367853">
    <property type="protein sequence ID" value="CAO79511.1"/>
    <property type="molecule type" value="Genomic_DNA"/>
</dbReference>
<feature type="domain" description="Glycosyltransferase subfamily 4-like N-terminal" evidence="16">
    <location>
        <begin position="16"/>
        <end position="187"/>
    </location>
</feature>
<dbReference type="PANTHER" id="PTHR45918:SF1">
    <property type="entry name" value="ALPHA-1,3_1,6-MANNOSYLTRANSFERASE ALG2"/>
    <property type="match status" value="1"/>
</dbReference>